<sequence length="136" mass="15490">MYAQGIKEYQKVSTQTSIVDADPHRLVQLLFEGATSRISAAKGHIERKEYDKKSNQINSAINILGGLQESLNFDAGELAYNLERLYDYLIRRLFEANIRNDIGMLEEVNGLLMQIKSAWDEIRDQALQTMGNQRPA</sequence>
<dbReference type="GO" id="GO:0044780">
    <property type="term" value="P:bacterial-type flagellum assembly"/>
    <property type="evidence" value="ECO:0007669"/>
    <property type="project" value="InterPro"/>
</dbReference>
<reference evidence="7 8" key="1">
    <citation type="journal article" date="2017" name="Environ. Microbiol.">
        <title>Genomic and physiological analyses of 'Reinekea forsetii' reveal a versatile opportunistic lifestyle during spring algae blooms.</title>
        <authorList>
            <person name="Avci B."/>
            <person name="Hahnke R.L."/>
            <person name="Chafee M."/>
            <person name="Fischer T."/>
            <person name="Gruber-Vodicka H."/>
            <person name="Tegetmeyer H.E."/>
            <person name="Harder J."/>
            <person name="Fuchs B.M."/>
            <person name="Amann R.I."/>
            <person name="Teeling H."/>
        </authorList>
    </citation>
    <scope>NUCLEOTIDE SEQUENCE [LARGE SCALE GENOMIC DNA]</scope>
    <source>
        <strain evidence="7 8">Hel1_31_D35</strain>
    </source>
</reference>
<evidence type="ECO:0000313" key="8">
    <source>
        <dbReference type="Proteomes" id="UP000229757"/>
    </source>
</evidence>
<keyword evidence="8" id="KW-1185">Reference proteome</keyword>
<comment type="subcellular location">
    <subcellularLocation>
        <location evidence="1 6">Cytoplasm</location>
        <location evidence="1 6">Cytosol</location>
    </subcellularLocation>
</comment>
<keyword evidence="5" id="KW-0143">Chaperone</keyword>
<dbReference type="Pfam" id="PF02561">
    <property type="entry name" value="FliS"/>
    <property type="match status" value="1"/>
</dbReference>
<dbReference type="GO" id="GO:0071973">
    <property type="term" value="P:bacterial-type flagellum-dependent cell motility"/>
    <property type="evidence" value="ECO:0007669"/>
    <property type="project" value="TreeGrafter"/>
</dbReference>
<dbReference type="InterPro" id="IPR003713">
    <property type="entry name" value="FliS"/>
</dbReference>
<dbReference type="Proteomes" id="UP000229757">
    <property type="component" value="Chromosome"/>
</dbReference>
<dbReference type="OrthoDB" id="9792010at2"/>
<dbReference type="EMBL" id="CP011797">
    <property type="protein sequence ID" value="ATX76656.1"/>
    <property type="molecule type" value="Genomic_DNA"/>
</dbReference>
<evidence type="ECO:0000313" key="7">
    <source>
        <dbReference type="EMBL" id="ATX76656.1"/>
    </source>
</evidence>
<evidence type="ECO:0000256" key="4">
    <source>
        <dbReference type="ARBA" id="ARBA00022795"/>
    </source>
</evidence>
<keyword evidence="4 6" id="KW-1005">Bacterial flagellum biogenesis</keyword>
<evidence type="ECO:0000256" key="5">
    <source>
        <dbReference type="ARBA" id="ARBA00023186"/>
    </source>
</evidence>
<dbReference type="NCBIfam" id="TIGR00208">
    <property type="entry name" value="fliS"/>
    <property type="match status" value="1"/>
</dbReference>
<dbReference type="KEGG" id="rfo:REIFOR_01511"/>
<accession>A0A2K8KUU8</accession>
<keyword evidence="3 6" id="KW-0963">Cytoplasm</keyword>
<dbReference type="RefSeq" id="WP_100256979.1">
    <property type="nucleotide sequence ID" value="NZ_CP011797.1"/>
</dbReference>
<keyword evidence="7" id="KW-0969">Cilium</keyword>
<evidence type="ECO:0000256" key="3">
    <source>
        <dbReference type="ARBA" id="ARBA00022490"/>
    </source>
</evidence>
<dbReference type="InterPro" id="IPR036584">
    <property type="entry name" value="FliS_sf"/>
</dbReference>
<protein>
    <recommendedName>
        <fullName evidence="6">Flagellar secretion chaperone FliS</fullName>
    </recommendedName>
</protein>
<evidence type="ECO:0000256" key="2">
    <source>
        <dbReference type="ARBA" id="ARBA00008787"/>
    </source>
</evidence>
<dbReference type="PIRSF" id="PIRSF039090">
    <property type="entry name" value="Flis"/>
    <property type="match status" value="1"/>
</dbReference>
<dbReference type="AlphaFoldDB" id="A0A2K8KUU8"/>
<evidence type="ECO:0000256" key="1">
    <source>
        <dbReference type="ARBA" id="ARBA00004514"/>
    </source>
</evidence>
<proteinExistence type="inferred from homology"/>
<organism evidence="7 8">
    <name type="scientific">Reinekea forsetii</name>
    <dbReference type="NCBI Taxonomy" id="1336806"/>
    <lineage>
        <taxon>Bacteria</taxon>
        <taxon>Pseudomonadati</taxon>
        <taxon>Pseudomonadota</taxon>
        <taxon>Gammaproteobacteria</taxon>
        <taxon>Oceanospirillales</taxon>
        <taxon>Saccharospirillaceae</taxon>
        <taxon>Reinekea</taxon>
    </lineage>
</organism>
<dbReference type="SUPFAM" id="SSF101116">
    <property type="entry name" value="Flagellar export chaperone FliS"/>
    <property type="match status" value="1"/>
</dbReference>
<dbReference type="CDD" id="cd16098">
    <property type="entry name" value="FliS"/>
    <property type="match status" value="1"/>
</dbReference>
<comment type="similarity">
    <text evidence="2 6">Belongs to the FliS family.</text>
</comment>
<keyword evidence="7" id="KW-0966">Cell projection</keyword>
<dbReference type="GO" id="GO:0005829">
    <property type="term" value="C:cytosol"/>
    <property type="evidence" value="ECO:0007669"/>
    <property type="project" value="UniProtKB-SubCell"/>
</dbReference>
<gene>
    <name evidence="7" type="primary">fliS</name>
    <name evidence="7" type="ORF">REIFOR_01511</name>
</gene>
<dbReference type="PANTHER" id="PTHR34773:SF1">
    <property type="entry name" value="FLAGELLAR SECRETION CHAPERONE FLIS"/>
    <property type="match status" value="1"/>
</dbReference>
<evidence type="ECO:0000256" key="6">
    <source>
        <dbReference type="PIRNR" id="PIRNR039090"/>
    </source>
</evidence>
<name>A0A2K8KUU8_9GAMM</name>
<keyword evidence="7" id="KW-0282">Flagellum</keyword>
<dbReference type="PANTHER" id="PTHR34773">
    <property type="entry name" value="FLAGELLAR SECRETION CHAPERONE FLIS"/>
    <property type="match status" value="1"/>
</dbReference>
<dbReference type="Gene3D" id="1.20.120.340">
    <property type="entry name" value="Flagellar protein FliS"/>
    <property type="match status" value="1"/>
</dbReference>